<reference evidence="1" key="1">
    <citation type="submission" date="2023-03" db="EMBL/GenBank/DDBJ databases">
        <title>Emydomyces testavorans Genome Sequence.</title>
        <authorList>
            <person name="Hoyer L."/>
        </authorList>
    </citation>
    <scope>NUCLEOTIDE SEQUENCE</scope>
    <source>
        <strain evidence="1">16-2883</strain>
    </source>
</reference>
<keyword evidence="2" id="KW-1185">Reference proteome</keyword>
<gene>
    <name evidence="1" type="ORF">PRK78_000488</name>
</gene>
<organism evidence="1 2">
    <name type="scientific">Emydomyces testavorans</name>
    <dbReference type="NCBI Taxonomy" id="2070801"/>
    <lineage>
        <taxon>Eukaryota</taxon>
        <taxon>Fungi</taxon>
        <taxon>Dikarya</taxon>
        <taxon>Ascomycota</taxon>
        <taxon>Pezizomycotina</taxon>
        <taxon>Eurotiomycetes</taxon>
        <taxon>Eurotiomycetidae</taxon>
        <taxon>Onygenales</taxon>
        <taxon>Nannizziopsiaceae</taxon>
        <taxon>Emydomyces</taxon>
    </lineage>
</organism>
<dbReference type="EMBL" id="CP120627">
    <property type="protein sequence ID" value="WEW55060.1"/>
    <property type="molecule type" value="Genomic_DNA"/>
</dbReference>
<protein>
    <submittedName>
        <fullName evidence="1">Uncharacterized protein</fullName>
    </submittedName>
</protein>
<name>A0AAF0IEH9_9EURO</name>
<sequence length="174" mass="18869">MRELLQIIATTRSQRPQALLPITGTLSKSNWMEIHERLAQPRASLSPLKFSEKCFEDFREADAHASKERPVATSVISTIDGNIGDPKCVGGDYLFGNLASLMDGSLANAKSDHFFGACPEQLRPEICEELNDVIIPSMQDSLLMAPNFFLEAKGPDGSPAVATRQACYDGALGA</sequence>
<evidence type="ECO:0000313" key="1">
    <source>
        <dbReference type="EMBL" id="WEW55060.1"/>
    </source>
</evidence>
<accession>A0AAF0IEH9</accession>
<evidence type="ECO:0000313" key="2">
    <source>
        <dbReference type="Proteomes" id="UP001219355"/>
    </source>
</evidence>
<dbReference type="Proteomes" id="UP001219355">
    <property type="component" value="Chromosome 1"/>
</dbReference>
<dbReference type="AlphaFoldDB" id="A0AAF0IEH9"/>
<proteinExistence type="predicted"/>